<dbReference type="GO" id="GO:0005829">
    <property type="term" value="C:cytosol"/>
    <property type="evidence" value="ECO:0007669"/>
    <property type="project" value="TreeGrafter"/>
</dbReference>
<keyword evidence="7 9" id="KW-0324">Glycolysis</keyword>
<evidence type="ECO:0000256" key="10">
    <source>
        <dbReference type="RuleBase" id="RU363013"/>
    </source>
</evidence>
<feature type="binding site" evidence="9">
    <location>
        <begin position="9"/>
        <end position="11"/>
    </location>
    <ligand>
        <name>substrate</name>
    </ligand>
</feature>
<sequence>MRKPIIIGNWKMHKTTDETIDFLKQVDNVCHDLKLEAGIAVPFVNLVVAKQHAHHLIIAAQNCHYEDFGSFTGEISVEMLQTLKITHVIIGHSERREMFNETNETVNLKAKKNLAKGMVPIICCGETLQQYENNETQQIVETQIEKALQGIDFEDAKKIVIAYEPIWAIGTGKTATAEIAQNVCAIIRAKIANLYDEVVANMIRIQYGGSVKPENIQELLAQPDIDGALVGGASLEPKNFLGLVK</sequence>
<evidence type="ECO:0000313" key="11">
    <source>
        <dbReference type="EMBL" id="ALA97061.1"/>
    </source>
</evidence>
<comment type="subunit">
    <text evidence="9 10">Homodimer.</text>
</comment>
<dbReference type="PROSITE" id="PS00171">
    <property type="entry name" value="TIM_1"/>
    <property type="match status" value="1"/>
</dbReference>
<keyword evidence="6 9" id="KW-0963">Cytoplasm</keyword>
<dbReference type="RefSeq" id="WP_053390418.1">
    <property type="nucleotide sequence ID" value="NZ_CP010899.1"/>
</dbReference>
<accession>A0A0K2JFN6</accession>
<keyword evidence="8 9" id="KW-0413">Isomerase</keyword>
<dbReference type="InterPro" id="IPR020861">
    <property type="entry name" value="Triosephosphate_isomerase_AS"/>
</dbReference>
<dbReference type="InterPro" id="IPR035990">
    <property type="entry name" value="TIM_sf"/>
</dbReference>
<dbReference type="PROSITE" id="PS51440">
    <property type="entry name" value="TIM_2"/>
    <property type="match status" value="1"/>
</dbReference>
<evidence type="ECO:0000256" key="4">
    <source>
        <dbReference type="ARBA" id="ARBA00019397"/>
    </source>
</evidence>
<feature type="active site" description="Electrophile" evidence="9">
    <location>
        <position position="92"/>
    </location>
</feature>
<comment type="pathway">
    <text evidence="9 10">Carbohydrate biosynthesis; gluconeogenesis.</text>
</comment>
<dbReference type="GO" id="GO:0006096">
    <property type="term" value="P:glycolytic process"/>
    <property type="evidence" value="ECO:0007669"/>
    <property type="project" value="UniProtKB-UniRule"/>
</dbReference>
<dbReference type="PANTHER" id="PTHR21139:SF42">
    <property type="entry name" value="TRIOSEPHOSPHATE ISOMERASE"/>
    <property type="match status" value="1"/>
</dbReference>
<dbReference type="STRING" id="273035.SKUN_00137"/>
<dbReference type="InterPro" id="IPR022896">
    <property type="entry name" value="TrioseP_Isoase_bac/euk"/>
</dbReference>
<evidence type="ECO:0000256" key="5">
    <source>
        <dbReference type="ARBA" id="ARBA00022432"/>
    </source>
</evidence>
<dbReference type="HAMAP" id="MF_00147_B">
    <property type="entry name" value="TIM_B"/>
    <property type="match status" value="1"/>
</dbReference>
<dbReference type="AlphaFoldDB" id="A0A0K2JFN6"/>
<comment type="catalytic activity">
    <reaction evidence="9 10">
        <text>D-glyceraldehyde 3-phosphate = dihydroxyacetone phosphate</text>
        <dbReference type="Rhea" id="RHEA:18585"/>
        <dbReference type="ChEBI" id="CHEBI:57642"/>
        <dbReference type="ChEBI" id="CHEBI:59776"/>
        <dbReference type="EC" id="5.3.1.1"/>
    </reaction>
</comment>
<dbReference type="EMBL" id="CP010899">
    <property type="protein sequence ID" value="ALA97061.1"/>
    <property type="molecule type" value="Genomic_DNA"/>
</dbReference>
<evidence type="ECO:0000256" key="6">
    <source>
        <dbReference type="ARBA" id="ARBA00022490"/>
    </source>
</evidence>
<comment type="similarity">
    <text evidence="2 9 10">Belongs to the triosephosphate isomerase family.</text>
</comment>
<feature type="binding site" evidence="9">
    <location>
        <position position="210"/>
    </location>
    <ligand>
        <name>substrate</name>
    </ligand>
</feature>
<dbReference type="GO" id="GO:0004807">
    <property type="term" value="F:triose-phosphate isomerase activity"/>
    <property type="evidence" value="ECO:0007669"/>
    <property type="project" value="UniProtKB-UniRule"/>
</dbReference>
<feature type="binding site" evidence="9">
    <location>
        <position position="170"/>
    </location>
    <ligand>
        <name>substrate</name>
    </ligand>
</feature>
<dbReference type="InterPro" id="IPR000652">
    <property type="entry name" value="Triosephosphate_isomerase"/>
</dbReference>
<dbReference type="InterPro" id="IPR013785">
    <property type="entry name" value="Aldolase_TIM"/>
</dbReference>
<feature type="binding site" evidence="9">
    <location>
        <begin position="231"/>
        <end position="232"/>
    </location>
    <ligand>
        <name>substrate</name>
    </ligand>
</feature>
<evidence type="ECO:0000256" key="2">
    <source>
        <dbReference type="ARBA" id="ARBA00007422"/>
    </source>
</evidence>
<protein>
    <recommendedName>
        <fullName evidence="4 9">Triosephosphate isomerase</fullName>
        <shortName evidence="9">TIM</shortName>
        <shortName evidence="9">TPI</shortName>
        <ecNumber evidence="3 9">5.3.1.1</ecNumber>
    </recommendedName>
    <alternativeName>
        <fullName evidence="9">Triose-phosphate isomerase</fullName>
    </alternativeName>
</protein>
<keyword evidence="5 9" id="KW-0312">Gluconeogenesis</keyword>
<dbReference type="NCBIfam" id="TIGR00419">
    <property type="entry name" value="tim"/>
    <property type="match status" value="1"/>
</dbReference>
<organism evidence="11 12">
    <name type="scientific">Spiroplasma kunkelii CR2-3x</name>
    <dbReference type="NCBI Taxonomy" id="273035"/>
    <lineage>
        <taxon>Bacteria</taxon>
        <taxon>Bacillati</taxon>
        <taxon>Mycoplasmatota</taxon>
        <taxon>Mollicutes</taxon>
        <taxon>Entomoplasmatales</taxon>
        <taxon>Spiroplasmataceae</taxon>
        <taxon>Spiroplasma</taxon>
    </lineage>
</organism>
<name>A0A0K2JFN6_SPIKU</name>
<dbReference type="Pfam" id="PF00121">
    <property type="entry name" value="TIM"/>
    <property type="match status" value="1"/>
</dbReference>
<dbReference type="Gene3D" id="3.20.20.70">
    <property type="entry name" value="Aldolase class I"/>
    <property type="match status" value="1"/>
</dbReference>
<comment type="pathway">
    <text evidence="1 9 10">Carbohydrate degradation; glycolysis; D-glyceraldehyde 3-phosphate from glycerone phosphate: step 1/1.</text>
</comment>
<evidence type="ECO:0000256" key="8">
    <source>
        <dbReference type="ARBA" id="ARBA00023235"/>
    </source>
</evidence>
<evidence type="ECO:0000256" key="9">
    <source>
        <dbReference type="HAMAP-Rule" id="MF_00147"/>
    </source>
</evidence>
<dbReference type="PATRIC" id="fig|273035.7.peg.158"/>
<dbReference type="OrthoDB" id="9809429at2"/>
<keyword evidence="12" id="KW-1185">Reference proteome</keyword>
<evidence type="ECO:0000256" key="1">
    <source>
        <dbReference type="ARBA" id="ARBA00004680"/>
    </source>
</evidence>
<dbReference type="EC" id="5.3.1.1" evidence="3 9"/>
<feature type="active site" description="Proton acceptor" evidence="9">
    <location>
        <position position="164"/>
    </location>
</feature>
<dbReference type="Proteomes" id="UP000062963">
    <property type="component" value="Chromosome"/>
</dbReference>
<dbReference type="GO" id="GO:0006094">
    <property type="term" value="P:gluconeogenesis"/>
    <property type="evidence" value="ECO:0007669"/>
    <property type="project" value="UniProtKB-UniRule"/>
</dbReference>
<dbReference type="UniPathway" id="UPA00138"/>
<reference evidence="11 12" key="1">
    <citation type="journal article" date="2015" name="Genome Announc.">
        <title>Complete Genome Sequence of Spiroplasma kunkelii Strain CR2-3x, Causal Agent of Corn Stunt Disease in Zea mays L.</title>
        <authorList>
            <person name="Davis R.E."/>
            <person name="Shao J."/>
            <person name="Dally E.L."/>
            <person name="Zhao Y."/>
            <person name="Gasparich G.E."/>
            <person name="Gaynor B.J."/>
            <person name="Athey J.C."/>
            <person name="Harrison N.A."/>
            <person name="Donofrio N."/>
        </authorList>
    </citation>
    <scope>NUCLEOTIDE SEQUENCE [LARGE SCALE GENOMIC DNA]</scope>
    <source>
        <strain evidence="11 12">CR2-3x</strain>
    </source>
</reference>
<evidence type="ECO:0000256" key="7">
    <source>
        <dbReference type="ARBA" id="ARBA00023152"/>
    </source>
</evidence>
<evidence type="ECO:0000313" key="12">
    <source>
        <dbReference type="Proteomes" id="UP000062963"/>
    </source>
</evidence>
<dbReference type="KEGG" id="skn:SKUN_00137"/>
<dbReference type="UniPathway" id="UPA00109">
    <property type="reaction ID" value="UER00189"/>
</dbReference>
<comment type="function">
    <text evidence="9">Involved in the gluconeogenesis. Catalyzes stereospecifically the conversion of dihydroxyacetone phosphate (DHAP) to D-glyceraldehyde-3-phosphate (G3P).</text>
</comment>
<gene>
    <name evidence="9 11" type="primary">tpiA</name>
    <name evidence="11" type="ORF">SKUN_00137</name>
</gene>
<dbReference type="SUPFAM" id="SSF51351">
    <property type="entry name" value="Triosephosphate isomerase (TIM)"/>
    <property type="match status" value="1"/>
</dbReference>
<proteinExistence type="inferred from homology"/>
<evidence type="ECO:0000256" key="3">
    <source>
        <dbReference type="ARBA" id="ARBA00011940"/>
    </source>
</evidence>
<dbReference type="PANTHER" id="PTHR21139">
    <property type="entry name" value="TRIOSEPHOSPHATE ISOMERASE"/>
    <property type="match status" value="1"/>
</dbReference>
<dbReference type="GO" id="GO:0019563">
    <property type="term" value="P:glycerol catabolic process"/>
    <property type="evidence" value="ECO:0007669"/>
    <property type="project" value="TreeGrafter"/>
</dbReference>
<comment type="subcellular location">
    <subcellularLocation>
        <location evidence="9 10">Cytoplasm</location>
    </subcellularLocation>
</comment>
<dbReference type="GO" id="GO:0046166">
    <property type="term" value="P:glyceraldehyde-3-phosphate biosynthetic process"/>
    <property type="evidence" value="ECO:0007669"/>
    <property type="project" value="TreeGrafter"/>
</dbReference>
<dbReference type="FunFam" id="3.20.20.70:FF:000016">
    <property type="entry name" value="Triosephosphate isomerase"/>
    <property type="match status" value="1"/>
</dbReference>
<dbReference type="CDD" id="cd00311">
    <property type="entry name" value="TIM"/>
    <property type="match status" value="1"/>
</dbReference>